<dbReference type="EMBL" id="JBBHJY010000005">
    <property type="protein sequence ID" value="MEJ6010495.1"/>
    <property type="molecule type" value="Genomic_DNA"/>
</dbReference>
<feature type="domain" description="DUF4136" evidence="2">
    <location>
        <begin position="50"/>
        <end position="188"/>
    </location>
</feature>
<evidence type="ECO:0000313" key="4">
    <source>
        <dbReference type="Proteomes" id="UP001379235"/>
    </source>
</evidence>
<accession>A0ABU8S9H0</accession>
<feature type="signal peptide" evidence="1">
    <location>
        <begin position="1"/>
        <end position="20"/>
    </location>
</feature>
<protein>
    <submittedName>
        <fullName evidence="3">DUF4136 domain-containing protein</fullName>
    </submittedName>
</protein>
<keyword evidence="1" id="KW-0732">Signal</keyword>
<comment type="caution">
    <text evidence="3">The sequence shown here is derived from an EMBL/GenBank/DDBJ whole genome shotgun (WGS) entry which is preliminary data.</text>
</comment>
<keyword evidence="4" id="KW-1185">Reference proteome</keyword>
<evidence type="ECO:0000259" key="2">
    <source>
        <dbReference type="Pfam" id="PF13590"/>
    </source>
</evidence>
<dbReference type="Pfam" id="PF13590">
    <property type="entry name" value="DUF4136"/>
    <property type="match status" value="1"/>
</dbReference>
<gene>
    <name evidence="3" type="ORF">WG900_11260</name>
</gene>
<evidence type="ECO:0000313" key="3">
    <source>
        <dbReference type="EMBL" id="MEJ6010495.1"/>
    </source>
</evidence>
<dbReference type="InterPro" id="IPR025411">
    <property type="entry name" value="DUF4136"/>
</dbReference>
<feature type="chain" id="PRO_5046355835" evidence="1">
    <location>
        <begin position="21"/>
        <end position="197"/>
    </location>
</feature>
<name>A0ABU8S9H0_9SPHN</name>
<dbReference type="Proteomes" id="UP001379235">
    <property type="component" value="Unassembled WGS sequence"/>
</dbReference>
<evidence type="ECO:0000256" key="1">
    <source>
        <dbReference type="SAM" id="SignalP"/>
    </source>
</evidence>
<organism evidence="3 4">
    <name type="scientific">Novosphingobium aquae</name>
    <dbReference type="NCBI Taxonomy" id="3133435"/>
    <lineage>
        <taxon>Bacteria</taxon>
        <taxon>Pseudomonadati</taxon>
        <taxon>Pseudomonadota</taxon>
        <taxon>Alphaproteobacteria</taxon>
        <taxon>Sphingomonadales</taxon>
        <taxon>Sphingomonadaceae</taxon>
        <taxon>Novosphingobium</taxon>
    </lineage>
</organism>
<sequence length="197" mass="19934">MRLKLLAPLGLLALVTGCIAPTGPIEVTRFHVPDTSMLAKGTIAVEAGTGTDGNSLEVQSFMGAVRTELQRLGYGDATAGSGGQVAIVRLARERFQPARSGGGPVSVGVGGSTGSYGSGLGVGIGLNLSGPPPEQVETELAVAIRDRKTDKVLWEGRASFTVKASSPLASTQLGAPKMAAALFAGFPGNSGETITVK</sequence>
<reference evidence="3 4" key="1">
    <citation type="submission" date="2024-03" db="EMBL/GenBank/DDBJ databases">
        <authorList>
            <person name="Jo J.-H."/>
        </authorList>
    </citation>
    <scope>NUCLEOTIDE SEQUENCE [LARGE SCALE GENOMIC DNA]</scope>
    <source>
        <strain evidence="3 4">AS3R-12</strain>
    </source>
</reference>
<dbReference type="RefSeq" id="WP_339967171.1">
    <property type="nucleotide sequence ID" value="NZ_JBBHJY010000005.1"/>
</dbReference>
<dbReference type="PROSITE" id="PS51257">
    <property type="entry name" value="PROKAR_LIPOPROTEIN"/>
    <property type="match status" value="1"/>
</dbReference>
<proteinExistence type="predicted"/>